<evidence type="ECO:0000256" key="1">
    <source>
        <dbReference type="ARBA" id="ARBA00008361"/>
    </source>
</evidence>
<reference evidence="5" key="1">
    <citation type="submission" date="2015-07" db="EMBL/GenBank/DDBJ databases">
        <authorList>
            <person name="Teixeira M.M."/>
            <person name="Souza R.C."/>
            <person name="Almeida L.G."/>
            <person name="Vicente V.A."/>
            <person name="de Hoog S."/>
            <person name="Bocca A.L."/>
            <person name="de Almeida S.R."/>
            <person name="Vasconcelos A.T."/>
            <person name="Felipe M.S."/>
        </authorList>
    </citation>
    <scope>NUCLEOTIDE SEQUENCE [LARGE SCALE GENOMIC DNA]</scope>
    <source>
        <strain evidence="5">KSF</strain>
    </source>
</reference>
<evidence type="ECO:0000313" key="4">
    <source>
        <dbReference type="EMBL" id="OCT51664.1"/>
    </source>
</evidence>
<dbReference type="VEuPathDB" id="FungiDB:G647_06437"/>
<dbReference type="Gene3D" id="3.40.50.150">
    <property type="entry name" value="Vaccinia Virus protein VP39"/>
    <property type="match status" value="1"/>
</dbReference>
<dbReference type="SUPFAM" id="SSF53335">
    <property type="entry name" value="S-adenosyl-L-methionine-dependent methyltransferases"/>
    <property type="match status" value="1"/>
</dbReference>
<keyword evidence="5" id="KW-1185">Reference proteome</keyword>
<dbReference type="VEuPathDB" id="FungiDB:CLCR_08909"/>
<evidence type="ECO:0008006" key="6">
    <source>
        <dbReference type="Google" id="ProtNLM"/>
    </source>
</evidence>
<dbReference type="GO" id="GO:0008168">
    <property type="term" value="F:methyltransferase activity"/>
    <property type="evidence" value="ECO:0007669"/>
    <property type="project" value="UniProtKB-KW"/>
</dbReference>
<evidence type="ECO:0000256" key="2">
    <source>
        <dbReference type="ARBA" id="ARBA00022603"/>
    </source>
</evidence>
<accession>A0A1C1CT41</accession>
<evidence type="ECO:0000256" key="3">
    <source>
        <dbReference type="ARBA" id="ARBA00022679"/>
    </source>
</evidence>
<evidence type="ECO:0000313" key="5">
    <source>
        <dbReference type="Proteomes" id="UP000094526"/>
    </source>
</evidence>
<dbReference type="Proteomes" id="UP000094526">
    <property type="component" value="Unassembled WGS sequence"/>
</dbReference>
<dbReference type="InterPro" id="IPR029063">
    <property type="entry name" value="SAM-dependent_MTases_sf"/>
</dbReference>
<protein>
    <recommendedName>
        <fullName evidence="6">Methyltransferase domain-containing protein</fullName>
    </recommendedName>
</protein>
<comment type="caution">
    <text evidence="4">The sequence shown here is derived from an EMBL/GenBank/DDBJ whole genome shotgun (WGS) entry which is preliminary data.</text>
</comment>
<comment type="similarity">
    <text evidence="1">Belongs to the methyltransferase superfamily.</text>
</comment>
<dbReference type="GO" id="GO:0032259">
    <property type="term" value="P:methylation"/>
    <property type="evidence" value="ECO:0007669"/>
    <property type="project" value="UniProtKB-KW"/>
</dbReference>
<dbReference type="eggNOG" id="ENOG502S12X">
    <property type="taxonomic scope" value="Eukaryota"/>
</dbReference>
<organism evidence="4 5">
    <name type="scientific">Cladophialophora carrionii</name>
    <dbReference type="NCBI Taxonomy" id="86049"/>
    <lineage>
        <taxon>Eukaryota</taxon>
        <taxon>Fungi</taxon>
        <taxon>Dikarya</taxon>
        <taxon>Ascomycota</taxon>
        <taxon>Pezizomycotina</taxon>
        <taxon>Eurotiomycetes</taxon>
        <taxon>Chaetothyriomycetidae</taxon>
        <taxon>Chaetothyriales</taxon>
        <taxon>Herpotrichiellaceae</taxon>
        <taxon>Cladophialophora</taxon>
    </lineage>
</organism>
<gene>
    <name evidence="4" type="ORF">CLCR_08909</name>
</gene>
<keyword evidence="2" id="KW-0489">Methyltransferase</keyword>
<proteinExistence type="inferred from homology"/>
<name>A0A1C1CT41_9EURO</name>
<sequence>MASSRPSPKKSPSFDLEAYWEHRFTASQTPFEWLTSIDVTASILQREIGDALSNGNGRFDESGPCILHIGCGTSGLSLRLRDYVRRPVDVHNVDFSQQAVELGQQREKECFGNGALSGAGIGDEVRGNQSDTNTSWMRWSNVDLLSLHGVLSLTDEGTTRYDFIIDKSTSDAIACGDDVDFLPTSIDHGGVQRVTRMHPVEVLAMHLAAVTVMGGRWIVISYSAERFWFLEDNTKRHTDLLSQGNTGQQSGRKVEPGDYWRLDRKEPIAASEAGNTLYGNVRRPQIHHWLYVLVRTMVPFQARLVH</sequence>
<dbReference type="AlphaFoldDB" id="A0A1C1CT41"/>
<dbReference type="PANTHER" id="PTHR12176:SF84">
    <property type="entry name" value="METHYLTRANSFERASE DOMAIN-CONTAINING PROTEIN"/>
    <property type="match status" value="1"/>
</dbReference>
<dbReference type="PANTHER" id="PTHR12176">
    <property type="entry name" value="SAM-DEPENDENT METHYLTRANSFERASE SUPERFAMILY PROTEIN"/>
    <property type="match status" value="1"/>
</dbReference>
<dbReference type="OrthoDB" id="411785at2759"/>
<dbReference type="InterPro" id="IPR051419">
    <property type="entry name" value="Lys/N-term_MeTrsfase_sf"/>
</dbReference>
<dbReference type="EMBL" id="LGRB01000009">
    <property type="protein sequence ID" value="OCT51664.1"/>
    <property type="molecule type" value="Genomic_DNA"/>
</dbReference>
<keyword evidence="3" id="KW-0808">Transferase</keyword>